<dbReference type="AlphaFoldDB" id="A0AB33VFX7"/>
<name>A0AB33VFX7_RALSU</name>
<accession>A0AB33VFX7</accession>
<reference evidence="1 2" key="1">
    <citation type="journal article" date="2006" name="Mol. Plant Microbe Interact.">
        <title>Identification of open reading frames unique to a select agent: Ralstonia solanacearum race 3 biovar 2.</title>
        <authorList>
            <person name="Gabriel D.W."/>
            <person name="Allen C."/>
            <person name="Schell M."/>
            <person name="Denny T.P."/>
            <person name="Greenberg J.T."/>
            <person name="Duan Y.P."/>
            <person name="Flores-Cruz Z."/>
            <person name="Huang Q."/>
            <person name="Clifford J.M."/>
            <person name="Presting G."/>
            <person name="Gonzalez E.T."/>
            <person name="Reddy J."/>
            <person name="Elphinstone J."/>
            <person name="Swanson J."/>
            <person name="Yao J."/>
            <person name="Mulholland V."/>
            <person name="Liu L."/>
            <person name="Farmerie W."/>
            <person name="Patnaikuni M."/>
            <person name="Balogh B."/>
            <person name="Norman D."/>
            <person name="Alvarez A."/>
            <person name="Castillo J.A."/>
            <person name="Jones J."/>
            <person name="Saddler G."/>
            <person name="Walunas T."/>
            <person name="Zhukov A."/>
            <person name="Mikhailova N."/>
        </authorList>
    </citation>
    <scope>NUCLEOTIDE SEQUENCE [LARGE SCALE GENOMIC DNA]</scope>
    <source>
        <strain evidence="1 2">UW551</strain>
    </source>
</reference>
<sequence>MVHPRWHRWWACRRGDYQRRARTRTGTRRGCRGIVPARNSHAASRIASVFAVSRPMATMRAAARACDCNVGGVLLGRCMAVSCDRPSIDGRTHAKRNPDAQKN</sequence>
<protein>
    <submittedName>
        <fullName evidence="1">Uncharacterized protein</fullName>
    </submittedName>
</protein>
<organism evidence="1 2">
    <name type="scientific">Ralstonia solanacearum (strain UW551)</name>
    <dbReference type="NCBI Taxonomy" id="342110"/>
    <lineage>
        <taxon>Bacteria</taxon>
        <taxon>Pseudomonadati</taxon>
        <taxon>Pseudomonadota</taxon>
        <taxon>Betaproteobacteria</taxon>
        <taxon>Burkholderiales</taxon>
        <taxon>Burkholderiaceae</taxon>
        <taxon>Ralstonia</taxon>
        <taxon>Ralstonia solanacearum species complex</taxon>
    </lineage>
</organism>
<gene>
    <name evidence="1" type="ORF">RRSL_02081</name>
</gene>
<dbReference type="Proteomes" id="UP000005933">
    <property type="component" value="Unassembled WGS sequence"/>
</dbReference>
<dbReference type="EMBL" id="AAKL01000022">
    <property type="protein sequence ID" value="EAP72904.1"/>
    <property type="molecule type" value="Genomic_DNA"/>
</dbReference>
<proteinExistence type="predicted"/>
<evidence type="ECO:0000313" key="1">
    <source>
        <dbReference type="EMBL" id="EAP72904.1"/>
    </source>
</evidence>
<comment type="caution">
    <text evidence="1">The sequence shown here is derived from an EMBL/GenBank/DDBJ whole genome shotgun (WGS) entry which is preliminary data.</text>
</comment>
<evidence type="ECO:0000313" key="2">
    <source>
        <dbReference type="Proteomes" id="UP000005933"/>
    </source>
</evidence>